<name>A0A2V4UKS5_9BURK</name>
<organism evidence="1 2">
    <name type="scientific">Paraburkholderia silvatlantica</name>
    <dbReference type="NCBI Taxonomy" id="321895"/>
    <lineage>
        <taxon>Bacteria</taxon>
        <taxon>Pseudomonadati</taxon>
        <taxon>Pseudomonadota</taxon>
        <taxon>Betaproteobacteria</taxon>
        <taxon>Burkholderiales</taxon>
        <taxon>Burkholderiaceae</taxon>
        <taxon>Paraburkholderia</taxon>
    </lineage>
</organism>
<comment type="caution">
    <text evidence="1">The sequence shown here is derived from an EMBL/GenBank/DDBJ whole genome shotgun (WGS) entry which is preliminary data.</text>
</comment>
<evidence type="ECO:0000313" key="2">
    <source>
        <dbReference type="Proteomes" id="UP000247772"/>
    </source>
</evidence>
<gene>
    <name evidence="1" type="ORF">C7410_1147</name>
</gene>
<sequence length="108" mass="11274">MPRVVRFGVAGVLVIGDGASIAWAECKGLGRGAPRVSFWPSPLCCVSSRPNVARYLRVATVSIGGCLAAALTPSNCGRRTNWPLTFAPVVSMAVPSCGLPARWAYQAA</sequence>
<reference evidence="1 2" key="1">
    <citation type="submission" date="2018-06" db="EMBL/GenBank/DDBJ databases">
        <title>Genomic Encyclopedia of Type Strains, Phase IV (KMG-V): Genome sequencing to study the core and pangenomes of soil and plant-associated prokaryotes.</title>
        <authorList>
            <person name="Whitman W."/>
        </authorList>
    </citation>
    <scope>NUCLEOTIDE SEQUENCE [LARGE SCALE GENOMIC DNA]</scope>
    <source>
        <strain evidence="1 2">SRCL-318</strain>
    </source>
</reference>
<accession>A0A2V4UKS5</accession>
<proteinExistence type="predicted"/>
<dbReference type="Proteomes" id="UP000247772">
    <property type="component" value="Unassembled WGS sequence"/>
</dbReference>
<evidence type="ECO:0000313" key="1">
    <source>
        <dbReference type="EMBL" id="PYE21366.1"/>
    </source>
</evidence>
<protein>
    <submittedName>
        <fullName evidence="1">Uncharacterized protein</fullName>
    </submittedName>
</protein>
<dbReference type="EMBL" id="QJSQ01000014">
    <property type="protein sequence ID" value="PYE21366.1"/>
    <property type="molecule type" value="Genomic_DNA"/>
</dbReference>
<dbReference type="AlphaFoldDB" id="A0A2V4UKS5"/>